<protein>
    <submittedName>
        <fullName evidence="5">AMP-binding protein</fullName>
    </submittedName>
</protein>
<evidence type="ECO:0000259" key="3">
    <source>
        <dbReference type="Pfam" id="PF00501"/>
    </source>
</evidence>
<dbReference type="Pfam" id="PF13193">
    <property type="entry name" value="AMP-binding_C"/>
    <property type="match status" value="1"/>
</dbReference>
<dbReference type="PANTHER" id="PTHR43201">
    <property type="entry name" value="ACYL-COA SYNTHETASE"/>
    <property type="match status" value="1"/>
</dbReference>
<dbReference type="InterPro" id="IPR000873">
    <property type="entry name" value="AMP-dep_synth/lig_dom"/>
</dbReference>
<evidence type="ECO:0000256" key="1">
    <source>
        <dbReference type="ARBA" id="ARBA00006432"/>
    </source>
</evidence>
<evidence type="ECO:0000313" key="5">
    <source>
        <dbReference type="EMBL" id="TXS89191.1"/>
    </source>
</evidence>
<comment type="caution">
    <text evidence="5">The sequence shown here is derived from an EMBL/GenBank/DDBJ whole genome shotgun (WGS) entry which is preliminary data.</text>
</comment>
<dbReference type="InterPro" id="IPR025110">
    <property type="entry name" value="AMP-bd_C"/>
</dbReference>
<dbReference type="Gene3D" id="3.40.50.12780">
    <property type="entry name" value="N-terminal domain of ligase-like"/>
    <property type="match status" value="1"/>
</dbReference>
<dbReference type="OrthoDB" id="9803968at2"/>
<dbReference type="SUPFAM" id="SSF56801">
    <property type="entry name" value="Acetyl-CoA synthetase-like"/>
    <property type="match status" value="1"/>
</dbReference>
<dbReference type="Proteomes" id="UP000321933">
    <property type="component" value="Unassembled WGS sequence"/>
</dbReference>
<accession>A0A5C8ZP90</accession>
<evidence type="ECO:0000313" key="6">
    <source>
        <dbReference type="Proteomes" id="UP000321933"/>
    </source>
</evidence>
<dbReference type="GO" id="GO:0006631">
    <property type="term" value="P:fatty acid metabolic process"/>
    <property type="evidence" value="ECO:0007669"/>
    <property type="project" value="TreeGrafter"/>
</dbReference>
<dbReference type="InterPro" id="IPR020845">
    <property type="entry name" value="AMP-binding_CS"/>
</dbReference>
<keyword evidence="6" id="KW-1185">Reference proteome</keyword>
<reference evidence="5 6" key="1">
    <citation type="submission" date="2019-08" db="EMBL/GenBank/DDBJ databases">
        <title>Parahaliea maris sp. nov., isolated from the surface seawater.</title>
        <authorList>
            <person name="Liu Y."/>
        </authorList>
    </citation>
    <scope>NUCLEOTIDE SEQUENCE [LARGE SCALE GENOMIC DNA]</scope>
    <source>
        <strain evidence="5 6">S2-26</strain>
    </source>
</reference>
<dbReference type="Gene3D" id="3.30.300.30">
    <property type="match status" value="1"/>
</dbReference>
<dbReference type="EMBL" id="VRYZ01000010">
    <property type="protein sequence ID" value="TXS89191.1"/>
    <property type="molecule type" value="Genomic_DNA"/>
</dbReference>
<keyword evidence="2" id="KW-0436">Ligase</keyword>
<organism evidence="5 6">
    <name type="scientific">Parahaliea aestuarii</name>
    <dbReference type="NCBI Taxonomy" id="1852021"/>
    <lineage>
        <taxon>Bacteria</taxon>
        <taxon>Pseudomonadati</taxon>
        <taxon>Pseudomonadota</taxon>
        <taxon>Gammaproteobacteria</taxon>
        <taxon>Cellvibrionales</taxon>
        <taxon>Halieaceae</taxon>
        <taxon>Parahaliea</taxon>
    </lineage>
</organism>
<dbReference type="InterPro" id="IPR042099">
    <property type="entry name" value="ANL_N_sf"/>
</dbReference>
<gene>
    <name evidence="5" type="ORF">FVW59_18890</name>
</gene>
<dbReference type="RefSeq" id="WP_148065942.1">
    <property type="nucleotide sequence ID" value="NZ_VRYZ01000010.1"/>
</dbReference>
<comment type="similarity">
    <text evidence="1">Belongs to the ATP-dependent AMP-binding enzyme family.</text>
</comment>
<dbReference type="GO" id="GO:0031956">
    <property type="term" value="F:medium-chain fatty acid-CoA ligase activity"/>
    <property type="evidence" value="ECO:0007669"/>
    <property type="project" value="TreeGrafter"/>
</dbReference>
<dbReference type="PANTHER" id="PTHR43201:SF5">
    <property type="entry name" value="MEDIUM-CHAIN ACYL-COA LIGASE ACSF2, MITOCHONDRIAL"/>
    <property type="match status" value="1"/>
</dbReference>
<evidence type="ECO:0000256" key="2">
    <source>
        <dbReference type="ARBA" id="ARBA00022598"/>
    </source>
</evidence>
<dbReference type="InterPro" id="IPR045851">
    <property type="entry name" value="AMP-bd_C_sf"/>
</dbReference>
<feature type="domain" description="AMP-binding enzyme C-terminal" evidence="4">
    <location>
        <begin position="410"/>
        <end position="488"/>
    </location>
</feature>
<dbReference type="AlphaFoldDB" id="A0A5C8ZP90"/>
<name>A0A5C8ZP90_9GAMM</name>
<evidence type="ECO:0000259" key="4">
    <source>
        <dbReference type="Pfam" id="PF13193"/>
    </source>
</evidence>
<sequence>MHPRHHAQQQPDKPAFIMAASGHVVTYAELEDQANRIAQLYRTLGLKNGDHIAVMLANEALYLPVVWAAQRSGLVFTCISTHLNDDDAQYILNDCKASALVTSSTYAKRLGDTSATILLVDADDQGSSDLRYLMDQHPAEPIADEQAGVDMLYSSGTTGRPKGVAVQLDGAGIEEMLPVMKGLAQLYGIDGDTVYLSTAPLYHAAPLRFNMLVMSMGGTCVIMDRFDGETALSLIEQHRITHSQWVPIMFSRMLKAGLRESNTCNLASHRVAIHAAAPCPPDVKQAMIDWWGPILNEYYSSTEGIGFTAIDSRQWLQHPGSVGRAVVGEIRIVGEDGGALPVGEPGQVFFAGGPAFHYFGDEEKTAEATNAEGWYTVGDIGYTDEEGFLYLTDRQSFMIISGGVNIYPQEIESVLITHPGVSDVAVFGVPSEQFGEEVKAVVEPAPGCASEAELRDTLMAFCRERLSGIKCPRSIDFDDALPRLPNGKLYKKQLRARYWS</sequence>
<dbReference type="Pfam" id="PF00501">
    <property type="entry name" value="AMP-binding"/>
    <property type="match status" value="1"/>
</dbReference>
<proteinExistence type="inferred from homology"/>
<feature type="domain" description="AMP-dependent synthetase/ligase" evidence="3">
    <location>
        <begin position="4"/>
        <end position="352"/>
    </location>
</feature>
<dbReference type="PROSITE" id="PS00455">
    <property type="entry name" value="AMP_BINDING"/>
    <property type="match status" value="1"/>
</dbReference>